<keyword evidence="6 11" id="KW-0378">Hydrolase</keyword>
<keyword evidence="7 11" id="KW-0862">Zinc</keyword>
<feature type="transmembrane region" description="Helical" evidence="12">
    <location>
        <begin position="7"/>
        <end position="28"/>
    </location>
</feature>
<evidence type="ECO:0000256" key="1">
    <source>
        <dbReference type="ARBA" id="ARBA00004651"/>
    </source>
</evidence>
<dbReference type="RefSeq" id="WP_090749893.1">
    <property type="nucleotide sequence ID" value="NZ_CZQA01000010.1"/>
</dbReference>
<dbReference type="OrthoDB" id="15218at2"/>
<comment type="cofactor">
    <cofactor evidence="11">
        <name>Zn(2+)</name>
        <dbReference type="ChEBI" id="CHEBI:29105"/>
    </cofactor>
    <text evidence="11">Binds 1 zinc ion per subunit.</text>
</comment>
<dbReference type="AlphaFoldDB" id="A0A0S4LNA7"/>
<proteinExistence type="inferred from homology"/>
<reference evidence="14 15" key="1">
    <citation type="submission" date="2015-10" db="EMBL/GenBank/DDBJ databases">
        <authorList>
            <person name="Gilbert D.G."/>
        </authorList>
    </citation>
    <scope>NUCLEOTIDE SEQUENCE [LARGE SCALE GENOMIC DNA]</scope>
    <source>
        <strain evidence="14">COMA1</strain>
    </source>
</reference>
<feature type="domain" description="Peptidase M48" evidence="13">
    <location>
        <begin position="94"/>
        <end position="303"/>
    </location>
</feature>
<evidence type="ECO:0000256" key="5">
    <source>
        <dbReference type="ARBA" id="ARBA00022723"/>
    </source>
</evidence>
<keyword evidence="9 11" id="KW-0482">Metalloprotease</keyword>
<dbReference type="GO" id="GO:0006508">
    <property type="term" value="P:proteolysis"/>
    <property type="evidence" value="ECO:0007669"/>
    <property type="project" value="UniProtKB-KW"/>
</dbReference>
<accession>A0A0S4LNA7</accession>
<evidence type="ECO:0000256" key="9">
    <source>
        <dbReference type="ARBA" id="ARBA00023049"/>
    </source>
</evidence>
<evidence type="ECO:0000256" key="2">
    <source>
        <dbReference type="ARBA" id="ARBA00022475"/>
    </source>
</evidence>
<keyword evidence="15" id="KW-1185">Reference proteome</keyword>
<feature type="transmembrane region" description="Helical" evidence="12">
    <location>
        <begin position="162"/>
        <end position="183"/>
    </location>
</feature>
<dbReference type="Proteomes" id="UP000199032">
    <property type="component" value="Unassembled WGS sequence"/>
</dbReference>
<feature type="transmembrane region" description="Helical" evidence="12">
    <location>
        <begin position="48"/>
        <end position="66"/>
    </location>
</feature>
<evidence type="ECO:0000256" key="11">
    <source>
        <dbReference type="RuleBase" id="RU003983"/>
    </source>
</evidence>
<dbReference type="InterPro" id="IPR001915">
    <property type="entry name" value="Peptidase_M48"/>
</dbReference>
<organism evidence="14 15">
    <name type="scientific">Candidatus Nitrospira nitrosa</name>
    <dbReference type="NCBI Taxonomy" id="1742972"/>
    <lineage>
        <taxon>Bacteria</taxon>
        <taxon>Pseudomonadati</taxon>
        <taxon>Nitrospirota</taxon>
        <taxon>Nitrospiria</taxon>
        <taxon>Nitrospirales</taxon>
        <taxon>Nitrospiraceae</taxon>
        <taxon>Nitrospira</taxon>
    </lineage>
</organism>
<dbReference type="PANTHER" id="PTHR43221:SF1">
    <property type="entry name" value="PROTEASE HTPX"/>
    <property type="match status" value="1"/>
</dbReference>
<evidence type="ECO:0000256" key="10">
    <source>
        <dbReference type="ARBA" id="ARBA00023136"/>
    </source>
</evidence>
<evidence type="ECO:0000256" key="4">
    <source>
        <dbReference type="ARBA" id="ARBA00022692"/>
    </source>
</evidence>
<evidence type="ECO:0000256" key="6">
    <source>
        <dbReference type="ARBA" id="ARBA00022801"/>
    </source>
</evidence>
<sequence>MKWLKGIGLFLITNFLIFITLSFTANLLINAVLPAFGIDVRGVFNQQLLVFSLVIGFGGAFISLAFSKQMARAMLDCQQITQPRSHAEHVIYGSVQEIAQRLHITMPEVWVYDSPDPNAFATGPSKNNSMVAVSTGLLQNLKEEEVKAVLAHEMGHVYNGDMFATTVLAGLMNTFVYYISNFISHLIAQPNQDREEGSAGNPFLAMIVYFFLQVVLTILASIVIGWHSRRREFAADAFSAKVYGKDAMINALRGIDRWVNRAQFEYSNQDALATMKIAGNSSGFMHLFATHPPIDARIAALEQL</sequence>
<dbReference type="GO" id="GO:0046872">
    <property type="term" value="F:metal ion binding"/>
    <property type="evidence" value="ECO:0007669"/>
    <property type="project" value="UniProtKB-KW"/>
</dbReference>
<keyword evidence="3 11" id="KW-0645">Protease</keyword>
<dbReference type="GO" id="GO:0004222">
    <property type="term" value="F:metalloendopeptidase activity"/>
    <property type="evidence" value="ECO:0007669"/>
    <property type="project" value="InterPro"/>
</dbReference>
<dbReference type="NCBIfam" id="NF003965">
    <property type="entry name" value="PRK05457.1"/>
    <property type="match status" value="1"/>
</dbReference>
<dbReference type="PANTHER" id="PTHR43221">
    <property type="entry name" value="PROTEASE HTPX"/>
    <property type="match status" value="1"/>
</dbReference>
<dbReference type="STRING" id="1742972.COMA1_40045"/>
<dbReference type="InterPro" id="IPR050083">
    <property type="entry name" value="HtpX_protease"/>
</dbReference>
<dbReference type="Pfam" id="PF01435">
    <property type="entry name" value="Peptidase_M48"/>
    <property type="match status" value="1"/>
</dbReference>
<evidence type="ECO:0000259" key="13">
    <source>
        <dbReference type="Pfam" id="PF01435"/>
    </source>
</evidence>
<name>A0A0S4LNA7_9BACT</name>
<keyword evidence="2" id="KW-1003">Cell membrane</keyword>
<evidence type="ECO:0000256" key="7">
    <source>
        <dbReference type="ARBA" id="ARBA00022833"/>
    </source>
</evidence>
<keyword evidence="5" id="KW-0479">Metal-binding</keyword>
<evidence type="ECO:0000256" key="8">
    <source>
        <dbReference type="ARBA" id="ARBA00022989"/>
    </source>
</evidence>
<dbReference type="Gene3D" id="3.30.2010.10">
    <property type="entry name" value="Metalloproteases ('zincins'), catalytic domain"/>
    <property type="match status" value="1"/>
</dbReference>
<dbReference type="CDD" id="cd07335">
    <property type="entry name" value="M48B_HtpX_like"/>
    <property type="match status" value="1"/>
</dbReference>
<evidence type="ECO:0000256" key="12">
    <source>
        <dbReference type="SAM" id="Phobius"/>
    </source>
</evidence>
<evidence type="ECO:0000256" key="3">
    <source>
        <dbReference type="ARBA" id="ARBA00022670"/>
    </source>
</evidence>
<evidence type="ECO:0000313" key="14">
    <source>
        <dbReference type="EMBL" id="CUS37419.1"/>
    </source>
</evidence>
<evidence type="ECO:0000313" key="15">
    <source>
        <dbReference type="Proteomes" id="UP000199032"/>
    </source>
</evidence>
<comment type="similarity">
    <text evidence="11">Belongs to the peptidase M48 family.</text>
</comment>
<dbReference type="EMBL" id="CZQA01000010">
    <property type="protein sequence ID" value="CUS37419.1"/>
    <property type="molecule type" value="Genomic_DNA"/>
</dbReference>
<keyword evidence="8 12" id="KW-1133">Transmembrane helix</keyword>
<comment type="subcellular location">
    <subcellularLocation>
        <location evidence="1">Cell membrane</location>
        <topology evidence="1">Multi-pass membrane protein</topology>
    </subcellularLocation>
</comment>
<protein>
    <submittedName>
        <fullName evidence="14">Protease HtpX homolog</fullName>
        <ecNumber evidence="14">3.4.24.-</ecNumber>
    </submittedName>
</protein>
<keyword evidence="4 12" id="KW-0812">Transmembrane</keyword>
<keyword evidence="10 12" id="KW-0472">Membrane</keyword>
<dbReference type="GO" id="GO:0005886">
    <property type="term" value="C:plasma membrane"/>
    <property type="evidence" value="ECO:0007669"/>
    <property type="project" value="UniProtKB-SubCell"/>
</dbReference>
<feature type="transmembrane region" description="Helical" evidence="12">
    <location>
        <begin position="203"/>
        <end position="226"/>
    </location>
</feature>
<gene>
    <name evidence="14" type="primary">htpX</name>
    <name evidence="14" type="ORF">COMA1_40045</name>
</gene>
<dbReference type="EC" id="3.4.24.-" evidence="14"/>